<feature type="compositionally biased region" description="Low complexity" evidence="1">
    <location>
        <begin position="792"/>
        <end position="810"/>
    </location>
</feature>
<accession>A0A9K3P7P6</accession>
<dbReference type="OrthoDB" id="10866at2759"/>
<comment type="caution">
    <text evidence="2">The sequence shown here is derived from an EMBL/GenBank/DDBJ whole genome shotgun (WGS) entry which is preliminary data.</text>
</comment>
<feature type="compositionally biased region" description="Acidic residues" evidence="1">
    <location>
        <begin position="813"/>
        <end position="845"/>
    </location>
</feature>
<reference evidence="2" key="2">
    <citation type="submission" date="2021-04" db="EMBL/GenBank/DDBJ databases">
        <authorList>
            <person name="Podell S."/>
        </authorList>
    </citation>
    <scope>NUCLEOTIDE SEQUENCE</scope>
    <source>
        <strain evidence="2">Hildebrandi</strain>
    </source>
</reference>
<reference evidence="2" key="1">
    <citation type="journal article" date="2021" name="Sci. Rep.">
        <title>Diploid genomic architecture of Nitzschia inconspicua, an elite biomass production diatom.</title>
        <authorList>
            <person name="Oliver A."/>
            <person name="Podell S."/>
            <person name="Pinowska A."/>
            <person name="Traller J.C."/>
            <person name="Smith S.R."/>
            <person name="McClure R."/>
            <person name="Beliaev A."/>
            <person name="Bohutskyi P."/>
            <person name="Hill E.A."/>
            <person name="Rabines A."/>
            <person name="Zheng H."/>
            <person name="Allen L.Z."/>
            <person name="Kuo A."/>
            <person name="Grigoriev I.V."/>
            <person name="Allen A.E."/>
            <person name="Hazlebeck D."/>
            <person name="Allen E.E."/>
        </authorList>
    </citation>
    <scope>NUCLEOTIDE SEQUENCE</scope>
    <source>
        <strain evidence="2">Hildebrandi</strain>
    </source>
</reference>
<name>A0A9K3P7P6_9STRA</name>
<evidence type="ECO:0000256" key="1">
    <source>
        <dbReference type="SAM" id="MobiDB-lite"/>
    </source>
</evidence>
<evidence type="ECO:0000313" key="3">
    <source>
        <dbReference type="Proteomes" id="UP000693970"/>
    </source>
</evidence>
<dbReference type="Proteomes" id="UP000693970">
    <property type="component" value="Unassembled WGS sequence"/>
</dbReference>
<gene>
    <name evidence="2" type="ORF">IV203_033406</name>
</gene>
<evidence type="ECO:0000313" key="2">
    <source>
        <dbReference type="EMBL" id="KAG7337468.1"/>
    </source>
</evidence>
<dbReference type="AlphaFoldDB" id="A0A9K3P7P6"/>
<protein>
    <submittedName>
        <fullName evidence="2">Uncharacterized protein</fullName>
    </submittedName>
</protein>
<dbReference type="EMBL" id="JAGRRH010000083">
    <property type="protein sequence ID" value="KAG7337468.1"/>
    <property type="molecule type" value="Genomic_DNA"/>
</dbReference>
<keyword evidence="3" id="KW-1185">Reference proteome</keyword>
<feature type="region of interest" description="Disordered" evidence="1">
    <location>
        <begin position="778"/>
        <end position="845"/>
    </location>
</feature>
<proteinExistence type="predicted"/>
<organism evidence="2 3">
    <name type="scientific">Nitzschia inconspicua</name>
    <dbReference type="NCBI Taxonomy" id="303405"/>
    <lineage>
        <taxon>Eukaryota</taxon>
        <taxon>Sar</taxon>
        <taxon>Stramenopiles</taxon>
        <taxon>Ochrophyta</taxon>
        <taxon>Bacillariophyta</taxon>
        <taxon>Bacillariophyceae</taxon>
        <taxon>Bacillariophycidae</taxon>
        <taxon>Bacillariales</taxon>
        <taxon>Bacillariaceae</taxon>
        <taxon>Nitzschia</taxon>
    </lineage>
</organism>
<sequence>MTSDAMKSIPADLKAFQDGWEEITDDSQPYEVVIEDYFSQDYSAKRMCEILGHITQRLTSLISERGETVNRVAVLKQLLDTSVLLKLEEYTTQMLVSNEVAFASLMKHVASDNFTLVERDRFIAIQSCTRGYAQAGRTASVHSNAWTQQGAMLRRMKEIEVALFERSVDALLDKENGFIVLDDELIASRAADFEQKAVSNRKRGKEGPVADCIACSMLSTCFGMRLRVKNDSSIVDLLLDSLLIPKNTECGIELAFDRGYGKLAAVLAAADRDLDVITIAGTLGSRHPFNTVEWDAAMQKRRHRSQLTPETIRGLKGICGQWLIPSDNYLGCEARVAKRQKPQSKTVYALALRDVFNRKEARKDLKFFVTQNHKPYTFVGVPKVQENKNDVLFSHTKASATRSLVEGMIRQSAERLTTGQRCADWFLMKSMLISGTMAGEIAQTVDLNTLRMSDESTVCAISPAIVPEISIDFIKNQSTHCYPNDARLGSLCRCHPTPRILTWRACDGTVKPTQPLLLYKHSVQHRYNKQKPGLDMNTELSDRVAFNSKGSFESKYVFRMLDAIFVNSWRAHQAVFDVAPWMATLAEPPTLAQVRRKLHGAETIEDYVWYTSTASLAELASLKRSNLVIPNLRDDSPAGAVFIQEFQKYKENNVWPMRQGALEKFIKDPFLKRLRTASFPGCKHKSGRVHELVNQASEGARRKCILCFVSKKDVPEASRLHGRGVSINSSFMCTICMVRLCKKKIGGSTAKSCYEVWHERKNLALEATKQRKLLLESREQEDADAEKRRKLSANANSQKKSPSKSPGPSQDAQLEEDGEQPDEDELVEEDQEDELEGDNTDEQDI</sequence>